<dbReference type="OrthoDB" id="4137226at2759"/>
<organism evidence="3 4">
    <name type="scientific">Exophiala mesophila</name>
    <name type="common">Black yeast-like fungus</name>
    <dbReference type="NCBI Taxonomy" id="212818"/>
    <lineage>
        <taxon>Eukaryota</taxon>
        <taxon>Fungi</taxon>
        <taxon>Dikarya</taxon>
        <taxon>Ascomycota</taxon>
        <taxon>Pezizomycotina</taxon>
        <taxon>Eurotiomycetes</taxon>
        <taxon>Chaetothyriomycetidae</taxon>
        <taxon>Chaetothyriales</taxon>
        <taxon>Herpotrichiellaceae</taxon>
        <taxon>Exophiala</taxon>
    </lineage>
</organism>
<feature type="region of interest" description="Disordered" evidence="1">
    <location>
        <begin position="100"/>
        <end position="192"/>
    </location>
</feature>
<dbReference type="InterPro" id="IPR029058">
    <property type="entry name" value="AB_hydrolase_fold"/>
</dbReference>
<name>A0A438N573_EXOME</name>
<evidence type="ECO:0000259" key="2">
    <source>
        <dbReference type="Pfam" id="PF00135"/>
    </source>
</evidence>
<dbReference type="InterPro" id="IPR021833">
    <property type="entry name" value="DUF3425"/>
</dbReference>
<dbReference type="PANTHER" id="PTHR43142">
    <property type="entry name" value="CARBOXYLIC ESTER HYDROLASE"/>
    <property type="match status" value="1"/>
</dbReference>
<dbReference type="Gene3D" id="3.40.50.1820">
    <property type="entry name" value="alpha/beta hydrolase"/>
    <property type="match status" value="1"/>
</dbReference>
<dbReference type="Pfam" id="PF00135">
    <property type="entry name" value="COesterase"/>
    <property type="match status" value="1"/>
</dbReference>
<dbReference type="SUPFAM" id="SSF53474">
    <property type="entry name" value="alpha/beta-Hydrolases"/>
    <property type="match status" value="1"/>
</dbReference>
<evidence type="ECO:0000313" key="4">
    <source>
        <dbReference type="Proteomes" id="UP000288859"/>
    </source>
</evidence>
<dbReference type="SUPFAM" id="SSF57959">
    <property type="entry name" value="Leucine zipper domain"/>
    <property type="match status" value="1"/>
</dbReference>
<dbReference type="Pfam" id="PF11905">
    <property type="entry name" value="DUF3425"/>
    <property type="match status" value="1"/>
</dbReference>
<evidence type="ECO:0000313" key="3">
    <source>
        <dbReference type="EMBL" id="RVX70905.1"/>
    </source>
</evidence>
<dbReference type="InterPro" id="IPR046347">
    <property type="entry name" value="bZIP_sf"/>
</dbReference>
<dbReference type="PANTHER" id="PTHR43142:SF6">
    <property type="entry name" value="PUTATIVE (AFU_ORTHOLOGUE AFUA_7G01710)-RELATED"/>
    <property type="match status" value="1"/>
</dbReference>
<reference evidence="3 4" key="1">
    <citation type="submission" date="2017-03" db="EMBL/GenBank/DDBJ databases">
        <title>Genomes of endolithic fungi from Antarctica.</title>
        <authorList>
            <person name="Coleine C."/>
            <person name="Masonjones S."/>
            <person name="Stajich J.E."/>
        </authorList>
    </citation>
    <scope>NUCLEOTIDE SEQUENCE [LARGE SCALE GENOMIC DNA]</scope>
    <source>
        <strain evidence="3 4">CCFEE 6314</strain>
    </source>
</reference>
<dbReference type="Gene3D" id="1.20.5.170">
    <property type="match status" value="1"/>
</dbReference>
<comment type="caution">
    <text evidence="3">The sequence shown here is derived from an EMBL/GenBank/DDBJ whole genome shotgun (WGS) entry which is preliminary data.</text>
</comment>
<sequence length="998" mass="111851">MLETPPNAISKRRARNRVAQRSFRERQARYVKELEQKVAAKPQDESSRLTAAEQEIRRLRGALQTTKSRILSLSTALSGITDNINASLDALSDSIELDPLDDLRESGEGNTLEQTIQDRLDFEEGPFDNETEPRQSTDEDEVLAQDTLPLPGTNNVDTIDDLRVPLSNDGEHGLSRYERPSTGENRHGNNLSNTFILSPTELIKPAGVAQHLNPHTFPHLSGHEDVRWSLNADSQATAQAPCPFFPSAGPEESWNLPLTNVAFPPGTASFPSIFSAHLAVCEYFIKQNQAYRDRLQPQGMESFSKLINTMVNMFVQTCWPGMRVWWAYIQSAAVVEKLMKWRLDACLDTYKALPITHRPTALQLSTTHPAIIDWAFFPSIRDRMIEMYSHSWMLDEIVCELVKAYVVEADLTKLVTGMENLPPQTGYFSIWEIVQTIAREDRQQSQANFDLWGNGLHLDEDLFAESSSPFEIEQADSDGTWIKMPLDQIYQSRKVALKLFKLLRMDDRRIVKLDPAFAAAHPELCDDSFNYGPQRRKHLYEGAPSSGNDEVSEANCLNVNVYVPPQAIAKKPSLPVLVWIHGGGWVFGDGGAEYDGALLIDEASRRGKPFIVVTLNYRLGYYGFLSSRELQMEAEASNERYCPNLGLLDQQMALEWVQENITHFGGDPKNCTLAGQSAGAWSVLSHLVTDKPLCKRGLVMSATVLSFPSTEESQAIFDTLVERAGVSRGASAQEKLAALRGLSDDQMTAWLDGAVMIRPSWDPIWFSSLRSHSRLDQVVSFPDWVEGLVVGSTKDETANIRPGWQPFPTETIVNTIKSVVPIPDMIPEIIETYGLTSSSHEEVLDGLISLTTESFFGLFPQALAPRSTPVSVYRFEQTDTFEQSFYRGKAYHCLDLPFLWRSPAVAGDSADTWMRATADVLTDAVTTFVHGQQPWDCFPTTQTVMVFNGKDSGARKWLNNERWKRFFSALDRSTALVDTGRLLMTYNLAQLAQSQVPK</sequence>
<feature type="compositionally biased region" description="Basic and acidic residues" evidence="1">
    <location>
        <begin position="169"/>
        <end position="187"/>
    </location>
</feature>
<feature type="domain" description="Carboxylesterase type B" evidence="2">
    <location>
        <begin position="546"/>
        <end position="936"/>
    </location>
</feature>
<dbReference type="Proteomes" id="UP000288859">
    <property type="component" value="Unassembled WGS sequence"/>
</dbReference>
<dbReference type="AlphaFoldDB" id="A0A438N573"/>
<evidence type="ECO:0000256" key="1">
    <source>
        <dbReference type="SAM" id="MobiDB-lite"/>
    </source>
</evidence>
<dbReference type="VEuPathDB" id="FungiDB:PV10_00869"/>
<dbReference type="InterPro" id="IPR002018">
    <property type="entry name" value="CarbesteraseB"/>
</dbReference>
<dbReference type="GO" id="GO:0003700">
    <property type="term" value="F:DNA-binding transcription factor activity"/>
    <property type="evidence" value="ECO:0007669"/>
    <property type="project" value="InterPro"/>
</dbReference>
<accession>A0A438N573</accession>
<dbReference type="EMBL" id="NAJM01000020">
    <property type="protein sequence ID" value="RVX70905.1"/>
    <property type="molecule type" value="Genomic_DNA"/>
</dbReference>
<proteinExistence type="predicted"/>
<protein>
    <recommendedName>
        <fullName evidence="2">Carboxylesterase type B domain-containing protein</fullName>
    </recommendedName>
</protein>
<feature type="region of interest" description="Disordered" evidence="1">
    <location>
        <begin position="1"/>
        <end position="21"/>
    </location>
</feature>
<dbReference type="CDD" id="cd14688">
    <property type="entry name" value="bZIP_YAP"/>
    <property type="match status" value="1"/>
</dbReference>
<gene>
    <name evidence="3" type="ORF">B0A52_06062</name>
</gene>